<evidence type="ECO:0000256" key="1">
    <source>
        <dbReference type="SAM" id="Coils"/>
    </source>
</evidence>
<protein>
    <recommendedName>
        <fullName evidence="5">Transposase, Ptta/En/Spm, plant</fullName>
    </recommendedName>
</protein>
<name>A0A1R3J5G1_COCAP</name>
<gene>
    <name evidence="3" type="ORF">CCACVL1_07519</name>
</gene>
<feature type="region of interest" description="Disordered" evidence="2">
    <location>
        <begin position="1"/>
        <end position="125"/>
    </location>
</feature>
<keyword evidence="1" id="KW-0175">Coiled coil</keyword>
<dbReference type="AlphaFoldDB" id="A0A1R3J5G1"/>
<feature type="compositionally biased region" description="Low complexity" evidence="2">
    <location>
        <begin position="32"/>
        <end position="41"/>
    </location>
</feature>
<organism evidence="3 4">
    <name type="scientific">Corchorus capsularis</name>
    <name type="common">Jute</name>
    <dbReference type="NCBI Taxonomy" id="210143"/>
    <lineage>
        <taxon>Eukaryota</taxon>
        <taxon>Viridiplantae</taxon>
        <taxon>Streptophyta</taxon>
        <taxon>Embryophyta</taxon>
        <taxon>Tracheophyta</taxon>
        <taxon>Spermatophyta</taxon>
        <taxon>Magnoliopsida</taxon>
        <taxon>eudicotyledons</taxon>
        <taxon>Gunneridae</taxon>
        <taxon>Pentapetalae</taxon>
        <taxon>rosids</taxon>
        <taxon>malvids</taxon>
        <taxon>Malvales</taxon>
        <taxon>Malvaceae</taxon>
        <taxon>Grewioideae</taxon>
        <taxon>Apeibeae</taxon>
        <taxon>Corchorus</taxon>
    </lineage>
</organism>
<evidence type="ECO:0000256" key="2">
    <source>
        <dbReference type="SAM" id="MobiDB-lite"/>
    </source>
</evidence>
<feature type="compositionally biased region" description="Polar residues" evidence="2">
    <location>
        <begin position="298"/>
        <end position="314"/>
    </location>
</feature>
<accession>A0A1R3J5G1</accession>
<feature type="compositionally biased region" description="Acidic residues" evidence="2">
    <location>
        <begin position="325"/>
        <end position="354"/>
    </location>
</feature>
<feature type="compositionally biased region" description="Polar residues" evidence="2">
    <location>
        <begin position="100"/>
        <end position="115"/>
    </location>
</feature>
<evidence type="ECO:0000313" key="4">
    <source>
        <dbReference type="Proteomes" id="UP000188268"/>
    </source>
</evidence>
<proteinExistence type="predicted"/>
<dbReference type="EMBL" id="AWWV01008515">
    <property type="protein sequence ID" value="OMO90085.1"/>
    <property type="molecule type" value="Genomic_DNA"/>
</dbReference>
<dbReference type="OrthoDB" id="10564829at2759"/>
<dbReference type="Gramene" id="OMO90085">
    <property type="protein sequence ID" value="OMO90085"/>
    <property type="gene ID" value="CCACVL1_07519"/>
</dbReference>
<feature type="compositionally biased region" description="Pro residues" evidence="2">
    <location>
        <begin position="86"/>
        <end position="99"/>
    </location>
</feature>
<feature type="compositionally biased region" description="Polar residues" evidence="2">
    <location>
        <begin position="47"/>
        <end position="60"/>
    </location>
</feature>
<dbReference type="Proteomes" id="UP000188268">
    <property type="component" value="Unassembled WGS sequence"/>
</dbReference>
<comment type="caution">
    <text evidence="3">The sequence shown here is derived from an EMBL/GenBank/DDBJ whole genome shotgun (WGS) entry which is preliminary data.</text>
</comment>
<feature type="compositionally biased region" description="Basic and acidic residues" evidence="2">
    <location>
        <begin position="355"/>
        <end position="365"/>
    </location>
</feature>
<evidence type="ECO:0008006" key="5">
    <source>
        <dbReference type="Google" id="ProtNLM"/>
    </source>
</evidence>
<feature type="region of interest" description="Disordered" evidence="2">
    <location>
        <begin position="281"/>
        <end position="365"/>
    </location>
</feature>
<sequence>MMPNSNQKKKKKRLNQPTRLLPQNPSHHSETSSHGSSHQTGRGSGSPIMNTGLTQSTTAQIRAPMTLNGQNIGPQGPHPHHHQRGSPPPEPQPSPPPPANGQSSHQQSDQPLPDQSESRERVFPLNPSGAKYVTLREMYSLKLSRSYVNKLSKIGHRQLTVDGKLPDPDKLYLRTHGKNGILPEGRAKKTMDEYQAALNAAVVAAGDDADALARIDHRNIWKETAGGSKRQLKLEVKDLKAELAAANTRVQEQMKEQQRWLLDALQATLASYGIVNPQLPPMPNFDDIQNVDLPAASPNPSEQQSGVQTQQHVPNHQPIANVDVDVADDDEEDDDNDDDDCDDNEEDDDGDDYKDDFLADDDAHL</sequence>
<feature type="coiled-coil region" evidence="1">
    <location>
        <begin position="229"/>
        <end position="256"/>
    </location>
</feature>
<keyword evidence="4" id="KW-1185">Reference proteome</keyword>
<feature type="compositionally biased region" description="Polar residues" evidence="2">
    <location>
        <begin position="15"/>
        <end position="25"/>
    </location>
</feature>
<evidence type="ECO:0000313" key="3">
    <source>
        <dbReference type="EMBL" id="OMO90085.1"/>
    </source>
</evidence>
<reference evidence="3 4" key="1">
    <citation type="submission" date="2013-09" db="EMBL/GenBank/DDBJ databases">
        <title>Corchorus capsularis genome sequencing.</title>
        <authorList>
            <person name="Alam M."/>
            <person name="Haque M.S."/>
            <person name="Islam M.S."/>
            <person name="Emdad E.M."/>
            <person name="Islam M.M."/>
            <person name="Ahmed B."/>
            <person name="Halim A."/>
            <person name="Hossen Q.M.M."/>
            <person name="Hossain M.Z."/>
            <person name="Ahmed R."/>
            <person name="Khan M.M."/>
            <person name="Islam R."/>
            <person name="Rashid M.M."/>
            <person name="Khan S.A."/>
            <person name="Rahman M.S."/>
            <person name="Alam M."/>
        </authorList>
    </citation>
    <scope>NUCLEOTIDE SEQUENCE [LARGE SCALE GENOMIC DNA]</scope>
    <source>
        <strain evidence="4">cv. CVL-1</strain>
        <tissue evidence="3">Whole seedling</tissue>
    </source>
</reference>